<dbReference type="PRINTS" id="PR01955">
    <property type="entry name" value="LANCFRANKIA"/>
</dbReference>
<accession>A0ABQ2AD32</accession>
<dbReference type="SUPFAM" id="SSF158745">
    <property type="entry name" value="LanC-like"/>
    <property type="match status" value="1"/>
</dbReference>
<sequence length="407" mass="45651">MNAAPVLTISPSITDAILSGLHSMKQLQAPEEDITFHTGDMGYALLYAYAHRLTGEDSHWDALMKTLDATLARLQSPELAQFLTRPGLLPNLGLLLQILQRDDIVEVDLGEETLAQFDDIIYNQTLGYLRVRNIDMLYGATGALHYLSTRAARPQVVTYLQKLFDELMLTKIEDERGIRFFNSHINFLNGNTDVNMGLAHGHCGLLLVLLQLHDAGVLQAEISALTSSMVDYLLGLELPPEPELDRVSYFPARHQDALPLHNAQNRQAYNNRMGWCYGDLNVVQVLYQAQRVLHRPELTAIADRVGAHACGRRSLHASGIDSAHLCHGSVSLVLYYRRLYQLRPLPCYREARQYWLDQTLDQLPTTFEQAPTAFKGTSLLMGLPGVLLVLISEALDEPLAWPELFLL</sequence>
<organism evidence="1 2">
    <name type="scientific">Hymenobacter frigidus</name>
    <dbReference type="NCBI Taxonomy" id="1524095"/>
    <lineage>
        <taxon>Bacteria</taxon>
        <taxon>Pseudomonadati</taxon>
        <taxon>Bacteroidota</taxon>
        <taxon>Cytophagia</taxon>
        <taxon>Cytophagales</taxon>
        <taxon>Hymenobacteraceae</taxon>
        <taxon>Hymenobacter</taxon>
    </lineage>
</organism>
<dbReference type="Proteomes" id="UP000637774">
    <property type="component" value="Unassembled WGS sequence"/>
</dbReference>
<dbReference type="PRINTS" id="PR01950">
    <property type="entry name" value="LANCSUPER"/>
</dbReference>
<dbReference type="Gene3D" id="1.50.10.20">
    <property type="match status" value="1"/>
</dbReference>
<evidence type="ECO:0000313" key="2">
    <source>
        <dbReference type="Proteomes" id="UP000637774"/>
    </source>
</evidence>
<dbReference type="Pfam" id="PF05147">
    <property type="entry name" value="LANC_like"/>
    <property type="match status" value="1"/>
</dbReference>
<keyword evidence="2" id="KW-1185">Reference proteome</keyword>
<dbReference type="EMBL" id="BMGY01000032">
    <property type="protein sequence ID" value="GGH88500.1"/>
    <property type="molecule type" value="Genomic_DNA"/>
</dbReference>
<evidence type="ECO:0008006" key="3">
    <source>
        <dbReference type="Google" id="ProtNLM"/>
    </source>
</evidence>
<dbReference type="SMART" id="SM01260">
    <property type="entry name" value="LANC_like"/>
    <property type="match status" value="1"/>
</dbReference>
<dbReference type="InterPro" id="IPR007822">
    <property type="entry name" value="LANC-like"/>
</dbReference>
<proteinExistence type="predicted"/>
<name>A0ABQ2AD32_9BACT</name>
<gene>
    <name evidence="1" type="ORF">GCM10011495_29910</name>
</gene>
<evidence type="ECO:0000313" key="1">
    <source>
        <dbReference type="EMBL" id="GGH88500.1"/>
    </source>
</evidence>
<comment type="caution">
    <text evidence="1">The sequence shown here is derived from an EMBL/GenBank/DDBJ whole genome shotgun (WGS) entry which is preliminary data.</text>
</comment>
<dbReference type="RefSeq" id="WP_188562900.1">
    <property type="nucleotide sequence ID" value="NZ_BMGY01000032.1"/>
</dbReference>
<reference evidence="2" key="1">
    <citation type="journal article" date="2019" name="Int. J. Syst. Evol. Microbiol.">
        <title>The Global Catalogue of Microorganisms (GCM) 10K type strain sequencing project: providing services to taxonomists for standard genome sequencing and annotation.</title>
        <authorList>
            <consortium name="The Broad Institute Genomics Platform"/>
            <consortium name="The Broad Institute Genome Sequencing Center for Infectious Disease"/>
            <person name="Wu L."/>
            <person name="Ma J."/>
        </authorList>
    </citation>
    <scope>NUCLEOTIDE SEQUENCE [LARGE SCALE GENOMIC DNA]</scope>
    <source>
        <strain evidence="2">CGMCC 1.14966</strain>
    </source>
</reference>
<protein>
    <recommendedName>
        <fullName evidence="3">Lanthionine synthetase</fullName>
    </recommendedName>
</protein>